<dbReference type="AlphaFoldDB" id="A0A3G8MDD7"/>
<dbReference type="InterPro" id="IPR027417">
    <property type="entry name" value="P-loop_NTPase"/>
</dbReference>
<organism evidence="2 5">
    <name type="scientific">Methylocystis rosea</name>
    <dbReference type="NCBI Taxonomy" id="173366"/>
    <lineage>
        <taxon>Bacteria</taxon>
        <taxon>Pseudomonadati</taxon>
        <taxon>Pseudomonadota</taxon>
        <taxon>Alphaproteobacteria</taxon>
        <taxon>Hyphomicrobiales</taxon>
        <taxon>Methylocystaceae</taxon>
        <taxon>Methylocystis</taxon>
    </lineage>
</organism>
<dbReference type="PANTHER" id="PTHR35894:SF1">
    <property type="entry name" value="PHOSPHORIBULOKINASE _ URIDINE KINASE FAMILY"/>
    <property type="match status" value="1"/>
</dbReference>
<keyword evidence="6" id="KW-1185">Reference proteome</keyword>
<evidence type="ECO:0000313" key="4">
    <source>
        <dbReference type="EMBL" id="QGM96013.1"/>
    </source>
</evidence>
<evidence type="ECO:0000313" key="1">
    <source>
        <dbReference type="EMBL" id="AZG79070.1"/>
    </source>
</evidence>
<reference evidence="3 6" key="2">
    <citation type="journal article" date="2021" name="AMB Express">
        <title>Isolation and characterisation of Methylocystis spp. for poly-3-hydroxybutyrate production using waste methane feedstocks.</title>
        <authorList>
            <person name="Rumah B.L."/>
            <person name="Stead C.E."/>
            <person name="Claxton Stevens B.H."/>
            <person name="Minton N.P."/>
            <person name="Grosse-Honebrink A."/>
            <person name="Zhang Y."/>
        </authorList>
    </citation>
    <scope>NUCLEOTIDE SEQUENCE [LARGE SCALE GENOMIC DNA]</scope>
    <source>
        <strain evidence="3 6">BRCS1</strain>
        <plasmid evidence="3 6">unnamed2</plasmid>
    </source>
</reference>
<sequence length="293" mass="32770">MIDRAAHVTDEVASLLDASNDARIQFIRSKPWVHYPKAKHIVDLIQGLPTHPRTTRMPSIAVYGDSGMGKSMIVGRFKHDQMLAFDAATADARRKFLVVELAGGPGERRLYAQILSALGAPSNPRATIVALEQTTIRLLRAVGVQVLLIDEIHNIIAGSWREQRVVLNTLRFLSNELQLSLVCFGITEAREAINGDVQLARRFDVVTLPRWKADDEFQQLVLAILRNLPLRQPSILTARGLKRILRVTEGVTSKIFRLVNEVAIQAIETGTERLTDEAIDDWRPISEEEAAFQ</sequence>
<dbReference type="SUPFAM" id="SSF52540">
    <property type="entry name" value="P-loop containing nucleoside triphosphate hydrolases"/>
    <property type="match status" value="1"/>
</dbReference>
<evidence type="ECO:0000313" key="2">
    <source>
        <dbReference type="EMBL" id="AZG79122.1"/>
    </source>
</evidence>
<evidence type="ECO:0000313" key="3">
    <source>
        <dbReference type="EMBL" id="QGM95905.1"/>
    </source>
</evidence>
<dbReference type="Pfam" id="PF05621">
    <property type="entry name" value="TniB"/>
    <property type="match status" value="1"/>
</dbReference>
<dbReference type="EMBL" id="CP034088">
    <property type="protein sequence ID" value="AZG79070.1"/>
    <property type="molecule type" value="Genomic_DNA"/>
</dbReference>
<keyword evidence="2" id="KW-0614">Plasmid</keyword>
<dbReference type="Proteomes" id="UP000424673">
    <property type="component" value="Plasmid unnamed2"/>
</dbReference>
<dbReference type="EMBL" id="CP044330">
    <property type="protein sequence ID" value="QGM95905.1"/>
    <property type="molecule type" value="Genomic_DNA"/>
</dbReference>
<dbReference type="KEGG" id="mros:EHO51_19900"/>
<dbReference type="InterPro" id="IPR008868">
    <property type="entry name" value="TniB"/>
</dbReference>
<dbReference type="Proteomes" id="UP000273982">
    <property type="component" value="Plasmid pGW6_2"/>
</dbReference>
<name>A0A3G8MDD7_9HYPH</name>
<proteinExistence type="predicted"/>
<reference evidence="2 5" key="1">
    <citation type="submission" date="2018-11" db="EMBL/GenBank/DDBJ databases">
        <title>Genome squencing of methanotrophic bacteria isolated from alkaline groundwater in Korea.</title>
        <authorList>
            <person name="Nguyen L.N."/>
        </authorList>
    </citation>
    <scope>NUCLEOTIDE SEQUENCE [LARGE SCALE GENOMIC DNA]</scope>
    <source>
        <strain evidence="2 5">GW6</strain>
        <plasmid evidence="5">pgw6_2</plasmid>
        <plasmid evidence="2">pGW6_2</plasmid>
    </source>
</reference>
<gene>
    <name evidence="1" type="ORF">EHO51_19900</name>
    <name evidence="2" type="ORF">EHO51_20270</name>
    <name evidence="3" type="ORF">F7D13_17625</name>
    <name evidence="4" type="ORF">F7D13_18280</name>
</gene>
<dbReference type="EMBL" id="CP034088">
    <property type="protein sequence ID" value="AZG79122.1"/>
    <property type="molecule type" value="Genomic_DNA"/>
</dbReference>
<geneLocation type="plasmid" evidence="3 6">
    <name>unnamed2</name>
</geneLocation>
<dbReference type="PANTHER" id="PTHR35894">
    <property type="entry name" value="GENERAL SECRETION PATHWAY PROTEIN A-RELATED"/>
    <property type="match status" value="1"/>
</dbReference>
<geneLocation type="plasmid" evidence="5">
    <name>pgw6_2</name>
</geneLocation>
<evidence type="ECO:0000313" key="6">
    <source>
        <dbReference type="Proteomes" id="UP000424673"/>
    </source>
</evidence>
<dbReference type="InterPro" id="IPR052026">
    <property type="entry name" value="ExeA_AAA_ATPase_DNA-bind"/>
</dbReference>
<dbReference type="EMBL" id="CP044330">
    <property type="protein sequence ID" value="QGM96013.1"/>
    <property type="molecule type" value="Genomic_DNA"/>
</dbReference>
<dbReference type="RefSeq" id="WP_124740570.1">
    <property type="nucleotide sequence ID" value="NZ_CP034088.1"/>
</dbReference>
<protein>
    <submittedName>
        <fullName evidence="3">AAA family ATPase</fullName>
    </submittedName>
    <submittedName>
        <fullName evidence="2">NTP-binding protein</fullName>
    </submittedName>
</protein>
<geneLocation type="plasmid" evidence="2">
    <name>pGW6_2</name>
</geneLocation>
<evidence type="ECO:0000313" key="5">
    <source>
        <dbReference type="Proteomes" id="UP000273982"/>
    </source>
</evidence>
<dbReference type="Gene3D" id="3.40.50.300">
    <property type="entry name" value="P-loop containing nucleotide triphosphate hydrolases"/>
    <property type="match status" value="1"/>
</dbReference>
<dbReference type="KEGG" id="mros:EHO51_20270"/>
<accession>A0A3G8MDD7</accession>